<protein>
    <recommendedName>
        <fullName evidence="8">alpha-1,2-Mannosidase</fullName>
        <ecNumber evidence="8">3.2.1.-</ecNumber>
    </recommendedName>
</protein>
<keyword evidence="7" id="KW-0106">Calcium</keyword>
<reference evidence="9" key="1">
    <citation type="submission" date="2006-10" db="EMBL/GenBank/DDBJ databases">
        <authorList>
            <person name="Amadeo P."/>
            <person name="Zhao Q."/>
            <person name="Wortman J."/>
            <person name="Fraser-Liggett C."/>
            <person name="Carlton J."/>
        </authorList>
    </citation>
    <scope>NUCLEOTIDE SEQUENCE</scope>
    <source>
        <strain evidence="9">G3</strain>
    </source>
</reference>
<dbReference type="RefSeq" id="XP_001300626.1">
    <property type="nucleotide sequence ID" value="XM_001300625.1"/>
</dbReference>
<keyword evidence="7" id="KW-0479">Metal-binding</keyword>
<keyword evidence="4 8" id="KW-0378">Hydrolase</keyword>
<feature type="active site" evidence="6">
    <location>
        <position position="393"/>
    </location>
</feature>
<dbReference type="Pfam" id="PF01532">
    <property type="entry name" value="Glyco_hydro_47"/>
    <property type="match status" value="1"/>
</dbReference>
<feature type="binding site" evidence="7">
    <location>
        <position position="479"/>
    </location>
    <ligand>
        <name>Ca(2+)</name>
        <dbReference type="ChEBI" id="CHEBI:29108"/>
    </ligand>
</feature>
<feature type="active site" description="Proton donor" evidence="6">
    <location>
        <position position="369"/>
    </location>
</feature>
<sequence>MLSSNSSMYDIPKDIPREAIENPSKTFYFPIISDTKTNLLYDRSFPRIPADKEKAEAVKEAFMHAWTPYRKYCWGQDEFVPHSRSCSNTLHAGLTIVDSLSTLYIMNLTEEFKAARDYIANDFKPSGSWSLFEFLIRFVGGFVSTYQLTGDEIFLKRAVECADAVYPLMEGGIFGGGIALSYFGGKLTARRTSNGGTSLVDTSTYQLEFIALSMVTGDPKYINLAMKTYNIIWRNTAGHGLISDPYSSGGQLHVGGGTDSYFEYIIKIYVMTRGYAKIFLNKYLEIARDIKEKLIIHSGKSNYTGLGISYGGGRASPRQEHLATFAGGMLAVGTVKDNPGAAEDLKLADELATGYYYSYASTQTGVGPEFMDFVQSKDRDFRASDPTYKLRPESVESECVMFRFTGLPKFRDYSWKMFQAINTYARKENGFAWIHNVESKDKYSSTAQDSYFLAETLKYLYLTFSDTSLISPAEWVFNTEGHPLKIFTDEEAKKWAPFLTGSSIKSILNSYINH</sequence>
<comment type="cofactor">
    <cofactor evidence="1 7">
        <name>Ca(2+)</name>
        <dbReference type="ChEBI" id="CHEBI:29108"/>
    </cofactor>
</comment>
<evidence type="ECO:0000256" key="2">
    <source>
        <dbReference type="ARBA" id="ARBA00004922"/>
    </source>
</evidence>
<dbReference type="SMR" id="A2G576"/>
<evidence type="ECO:0000256" key="6">
    <source>
        <dbReference type="PIRSR" id="PIRSR601382-1"/>
    </source>
</evidence>
<dbReference type="GO" id="GO:0036503">
    <property type="term" value="P:ERAD pathway"/>
    <property type="evidence" value="ECO:0000318"/>
    <property type="project" value="GO_Central"/>
</dbReference>
<comment type="similarity">
    <text evidence="3 8">Belongs to the glycosyl hydrolase 47 family.</text>
</comment>
<keyword evidence="5" id="KW-1015">Disulfide bond</keyword>
<dbReference type="OMA" id="AAFKHSW"/>
<dbReference type="EMBL" id="DS114411">
    <property type="protein sequence ID" value="EAX87696.1"/>
    <property type="molecule type" value="Genomic_DNA"/>
</dbReference>
<dbReference type="Proteomes" id="UP000001542">
    <property type="component" value="Unassembled WGS sequence"/>
</dbReference>
<accession>A2G576</accession>
<dbReference type="AlphaFoldDB" id="A2G576"/>
<proteinExistence type="inferred from homology"/>
<dbReference type="PANTHER" id="PTHR11742">
    <property type="entry name" value="MANNOSYL-OLIGOSACCHARIDE ALPHA-1,2-MANNOSIDASE-RELATED"/>
    <property type="match status" value="1"/>
</dbReference>
<dbReference type="InParanoid" id="A2G576"/>
<dbReference type="PANTHER" id="PTHR11742:SF6">
    <property type="entry name" value="MANNOSYL-OLIGOSACCHARIDE ALPHA-1,2-MANNOSIDASE IA-RELATED"/>
    <property type="match status" value="1"/>
</dbReference>
<dbReference type="PRINTS" id="PR00747">
    <property type="entry name" value="GLYHDRLASE47"/>
</dbReference>
<evidence type="ECO:0000256" key="3">
    <source>
        <dbReference type="ARBA" id="ARBA00007658"/>
    </source>
</evidence>
<dbReference type="OrthoDB" id="8118055at2759"/>
<dbReference type="eggNOG" id="KOG2204">
    <property type="taxonomic scope" value="Eukaryota"/>
</dbReference>
<dbReference type="GO" id="GO:0000139">
    <property type="term" value="C:Golgi membrane"/>
    <property type="evidence" value="ECO:0000318"/>
    <property type="project" value="GO_Central"/>
</dbReference>
<dbReference type="GO" id="GO:0005783">
    <property type="term" value="C:endoplasmic reticulum"/>
    <property type="evidence" value="ECO:0000318"/>
    <property type="project" value="GO_Central"/>
</dbReference>
<evidence type="ECO:0000256" key="5">
    <source>
        <dbReference type="ARBA" id="ARBA00023157"/>
    </source>
</evidence>
<dbReference type="InterPro" id="IPR001382">
    <property type="entry name" value="Glyco_hydro_47"/>
</dbReference>
<dbReference type="VEuPathDB" id="TrichDB:TVAGG3_0784160"/>
<dbReference type="Gene3D" id="1.50.10.10">
    <property type="match status" value="1"/>
</dbReference>
<dbReference type="GO" id="GO:0004571">
    <property type="term" value="F:mannosyl-oligosaccharide 1,2-alpha-mannosidase activity"/>
    <property type="evidence" value="ECO:0000318"/>
    <property type="project" value="GO_Central"/>
</dbReference>
<name>A2G576_TRIV3</name>
<evidence type="ECO:0000313" key="9">
    <source>
        <dbReference type="EMBL" id="EAX87696.1"/>
    </source>
</evidence>
<dbReference type="GO" id="GO:0005975">
    <property type="term" value="P:carbohydrate metabolic process"/>
    <property type="evidence" value="ECO:0007669"/>
    <property type="project" value="InterPro"/>
</dbReference>
<dbReference type="InterPro" id="IPR050749">
    <property type="entry name" value="Glycosyl_Hydrolase_47"/>
</dbReference>
<evidence type="ECO:0000256" key="1">
    <source>
        <dbReference type="ARBA" id="ARBA00001913"/>
    </source>
</evidence>
<feature type="active site" evidence="6">
    <location>
        <position position="259"/>
    </location>
</feature>
<dbReference type="GO" id="GO:0005509">
    <property type="term" value="F:calcium ion binding"/>
    <property type="evidence" value="ECO:0007669"/>
    <property type="project" value="InterPro"/>
</dbReference>
<dbReference type="VEuPathDB" id="TrichDB:TVAG_367080"/>
<gene>
    <name evidence="9" type="ORF">TVAG_367080</name>
</gene>
<feature type="active site" description="Proton donor" evidence="6">
    <location>
        <position position="133"/>
    </location>
</feature>
<dbReference type="KEGG" id="tva:4745348"/>
<dbReference type="FunCoup" id="A2G576">
    <property type="interactions" value="657"/>
</dbReference>
<reference evidence="9" key="2">
    <citation type="journal article" date="2007" name="Science">
        <title>Draft genome sequence of the sexually transmitted pathogen Trichomonas vaginalis.</title>
        <authorList>
            <person name="Carlton J.M."/>
            <person name="Hirt R.P."/>
            <person name="Silva J.C."/>
            <person name="Delcher A.L."/>
            <person name="Schatz M."/>
            <person name="Zhao Q."/>
            <person name="Wortman J.R."/>
            <person name="Bidwell S.L."/>
            <person name="Alsmark U.C.M."/>
            <person name="Besteiro S."/>
            <person name="Sicheritz-Ponten T."/>
            <person name="Noel C.J."/>
            <person name="Dacks J.B."/>
            <person name="Foster P.G."/>
            <person name="Simillion C."/>
            <person name="Van de Peer Y."/>
            <person name="Miranda-Saavedra D."/>
            <person name="Barton G.J."/>
            <person name="Westrop G.D."/>
            <person name="Mueller S."/>
            <person name="Dessi D."/>
            <person name="Fiori P.L."/>
            <person name="Ren Q."/>
            <person name="Paulsen I."/>
            <person name="Zhang H."/>
            <person name="Bastida-Corcuera F.D."/>
            <person name="Simoes-Barbosa A."/>
            <person name="Brown M.T."/>
            <person name="Hayes R.D."/>
            <person name="Mukherjee M."/>
            <person name="Okumura C.Y."/>
            <person name="Schneider R."/>
            <person name="Smith A.J."/>
            <person name="Vanacova S."/>
            <person name="Villalvazo M."/>
            <person name="Haas B.J."/>
            <person name="Pertea M."/>
            <person name="Feldblyum T.V."/>
            <person name="Utterback T.R."/>
            <person name="Shu C.L."/>
            <person name="Osoegawa K."/>
            <person name="de Jong P.J."/>
            <person name="Hrdy I."/>
            <person name="Horvathova L."/>
            <person name="Zubacova Z."/>
            <person name="Dolezal P."/>
            <person name="Malik S.B."/>
            <person name="Logsdon J.M. Jr."/>
            <person name="Henze K."/>
            <person name="Gupta A."/>
            <person name="Wang C.C."/>
            <person name="Dunne R.L."/>
            <person name="Upcroft J.A."/>
            <person name="Upcroft P."/>
            <person name="White O."/>
            <person name="Salzberg S.L."/>
            <person name="Tang P."/>
            <person name="Chiu C.-H."/>
            <person name="Lee Y.-S."/>
            <person name="Embley T.M."/>
            <person name="Coombs G.H."/>
            <person name="Mottram J.C."/>
            <person name="Tachezy J."/>
            <person name="Fraser-Liggett C.M."/>
            <person name="Johnson P.J."/>
        </authorList>
    </citation>
    <scope>NUCLEOTIDE SEQUENCE [LARGE SCALE GENOMIC DNA]</scope>
    <source>
        <strain evidence="9">G3</strain>
    </source>
</reference>
<keyword evidence="10" id="KW-1185">Reference proteome</keyword>
<keyword evidence="8" id="KW-0326">Glycosidase</keyword>
<evidence type="ECO:0000256" key="7">
    <source>
        <dbReference type="PIRSR" id="PIRSR601382-2"/>
    </source>
</evidence>
<dbReference type="InterPro" id="IPR036026">
    <property type="entry name" value="Seven-hairpin_glycosidases"/>
</dbReference>
<dbReference type="STRING" id="5722.A2G576"/>
<comment type="pathway">
    <text evidence="2">Protein modification; protein glycosylation.</text>
</comment>
<evidence type="ECO:0000256" key="4">
    <source>
        <dbReference type="ARBA" id="ARBA00022801"/>
    </source>
</evidence>
<dbReference type="VEuPathDB" id="TrichDB:TVAGG3_0783690"/>
<organism evidence="9 10">
    <name type="scientific">Trichomonas vaginalis (strain ATCC PRA-98 / G3)</name>
    <dbReference type="NCBI Taxonomy" id="412133"/>
    <lineage>
        <taxon>Eukaryota</taxon>
        <taxon>Metamonada</taxon>
        <taxon>Parabasalia</taxon>
        <taxon>Trichomonadida</taxon>
        <taxon>Trichomonadidae</taxon>
        <taxon>Trichomonas</taxon>
    </lineage>
</organism>
<dbReference type="EC" id="3.2.1.-" evidence="8"/>
<dbReference type="InterPro" id="IPR012341">
    <property type="entry name" value="6hp_glycosidase-like_sf"/>
</dbReference>
<dbReference type="FunFam" id="1.50.10.10:FF:000066">
    <property type="entry name" value="alpha-1,2-Mannosidase"/>
    <property type="match status" value="1"/>
</dbReference>
<dbReference type="SUPFAM" id="SSF48225">
    <property type="entry name" value="Seven-hairpin glycosidases"/>
    <property type="match status" value="1"/>
</dbReference>
<evidence type="ECO:0000313" key="10">
    <source>
        <dbReference type="Proteomes" id="UP000001542"/>
    </source>
</evidence>
<evidence type="ECO:0000256" key="8">
    <source>
        <dbReference type="RuleBase" id="RU361193"/>
    </source>
</evidence>